<evidence type="ECO:0008006" key="3">
    <source>
        <dbReference type="Google" id="ProtNLM"/>
    </source>
</evidence>
<evidence type="ECO:0000313" key="1">
    <source>
        <dbReference type="EMBL" id="GAA0967279.1"/>
    </source>
</evidence>
<accession>A0ABN1RXP2</accession>
<proteinExistence type="predicted"/>
<sequence length="267" mass="30205">MTKTPWHELPREVRDAVQRELGDVAGIEAISEGLNSDITLTAETRSGRLFIKGARLDDNLKARQLRREVSINPYVTHLSPKIRLQIERAGWLIVGFDHIEGRRADYSPLSPDIPLVLDLLGRLSETPCPDIPLRPVDRSAYARPEDLHRFSGEALAHADLNPDNVRITADRRAYLVDWARYVRSAPWSDAAAFAMCLMTCGHTPRDAEHILSTLPVWKALEPGDLDAVAYYQSAMRSTWKPRLDPWTNASVAAARRWFDYRMGLEQA</sequence>
<dbReference type="RefSeq" id="WP_344246521.1">
    <property type="nucleotide sequence ID" value="NZ_BAAAHH010000049.1"/>
</dbReference>
<name>A0ABN1RXP2_9ACTN</name>
<evidence type="ECO:0000313" key="2">
    <source>
        <dbReference type="Proteomes" id="UP001500665"/>
    </source>
</evidence>
<protein>
    <recommendedName>
        <fullName evidence="3">Phosphotransferase family enzyme</fullName>
    </recommendedName>
</protein>
<dbReference type="InterPro" id="IPR011009">
    <property type="entry name" value="Kinase-like_dom_sf"/>
</dbReference>
<organism evidence="1 2">
    <name type="scientific">Actinocorallia libanotica</name>
    <dbReference type="NCBI Taxonomy" id="46162"/>
    <lineage>
        <taxon>Bacteria</taxon>
        <taxon>Bacillati</taxon>
        <taxon>Actinomycetota</taxon>
        <taxon>Actinomycetes</taxon>
        <taxon>Streptosporangiales</taxon>
        <taxon>Thermomonosporaceae</taxon>
        <taxon>Actinocorallia</taxon>
    </lineage>
</organism>
<keyword evidence="2" id="KW-1185">Reference proteome</keyword>
<dbReference type="Gene3D" id="1.10.510.10">
    <property type="entry name" value="Transferase(Phosphotransferase) domain 1"/>
    <property type="match status" value="1"/>
</dbReference>
<comment type="caution">
    <text evidence="1">The sequence shown here is derived from an EMBL/GenBank/DDBJ whole genome shotgun (WGS) entry which is preliminary data.</text>
</comment>
<reference evidence="1 2" key="1">
    <citation type="journal article" date="2019" name="Int. J. Syst. Evol. Microbiol.">
        <title>The Global Catalogue of Microorganisms (GCM) 10K type strain sequencing project: providing services to taxonomists for standard genome sequencing and annotation.</title>
        <authorList>
            <consortium name="The Broad Institute Genomics Platform"/>
            <consortium name="The Broad Institute Genome Sequencing Center for Infectious Disease"/>
            <person name="Wu L."/>
            <person name="Ma J."/>
        </authorList>
    </citation>
    <scope>NUCLEOTIDE SEQUENCE [LARGE SCALE GENOMIC DNA]</scope>
    <source>
        <strain evidence="1 2">JCM 10696</strain>
    </source>
</reference>
<dbReference type="SUPFAM" id="SSF56112">
    <property type="entry name" value="Protein kinase-like (PK-like)"/>
    <property type="match status" value="1"/>
</dbReference>
<gene>
    <name evidence="1" type="ORF">GCM10009550_70920</name>
</gene>
<dbReference type="EMBL" id="BAAAHH010000049">
    <property type="protein sequence ID" value="GAA0967279.1"/>
    <property type="molecule type" value="Genomic_DNA"/>
</dbReference>
<dbReference type="Proteomes" id="UP001500665">
    <property type="component" value="Unassembled WGS sequence"/>
</dbReference>